<reference evidence="5 6" key="1">
    <citation type="journal article" date="2014" name="Antonie Van Leeuwenhoek">
        <title>Hyphomonas beringensis sp. nov. and Hyphomonas chukchiensis sp. nov., isolated from surface seawater of the Bering Sea and Chukchi Sea.</title>
        <authorList>
            <person name="Li C."/>
            <person name="Lai Q."/>
            <person name="Li G."/>
            <person name="Dong C."/>
            <person name="Wang J."/>
            <person name="Liao Y."/>
            <person name="Shao Z."/>
        </authorList>
    </citation>
    <scope>NUCLEOTIDE SEQUENCE [LARGE SCALE GENOMIC DNA]</scope>
    <source>
        <strain evidence="5 6">25B14_1</strain>
    </source>
</reference>
<evidence type="ECO:0000256" key="1">
    <source>
        <dbReference type="ARBA" id="ARBA00006174"/>
    </source>
</evidence>
<dbReference type="AlphaFoldDB" id="A0A062UAM6"/>
<keyword evidence="6" id="KW-1185">Reference proteome</keyword>
<dbReference type="InterPro" id="IPR036148">
    <property type="entry name" value="MmgE/PrpD_sf"/>
</dbReference>
<evidence type="ECO:0000259" key="3">
    <source>
        <dbReference type="Pfam" id="PF03972"/>
    </source>
</evidence>
<dbReference type="GO" id="GO:0016829">
    <property type="term" value="F:lyase activity"/>
    <property type="evidence" value="ECO:0007669"/>
    <property type="project" value="InterPro"/>
</dbReference>
<dbReference type="Pfam" id="PF19305">
    <property type="entry name" value="MmgE_PrpD_C"/>
    <property type="match status" value="1"/>
</dbReference>
<comment type="caution">
    <text evidence="5">The sequence shown here is derived from an EMBL/GenBank/DDBJ whole genome shotgun (WGS) entry which is preliminary data.</text>
</comment>
<dbReference type="PANTHER" id="PTHR16943:SF8">
    <property type="entry name" value="2-METHYLCITRATE DEHYDRATASE"/>
    <property type="match status" value="1"/>
</dbReference>
<dbReference type="InterPro" id="IPR042188">
    <property type="entry name" value="MmgE/PrpD_sf_2"/>
</dbReference>
<sequence length="520" mass="55695">MTHQKTEKNSQKEALTRRDMFGVGLAGASVALTACATAAGPAQAEQAEEAPKPAEAEKPQPVTDLNLTPTISAYIAGIRDARIKSEFLDLGKRHILDTLASAVACRDLEPAALARKYAQFKSADASNAATVLATTERAGIVDAVFAGAMIAHGAEINDFIPSAFVQPGPAVVSTAFALGENRGLTGKDVLHACIAGYELSGRMPKALGIGNLYYSGIANHAIGPCFGAAATAASMLGLSADQVAYVMSYAAQQASGSWQWLLDVEHIEKSFVFAGLGARNGVEAALLVEAGFRGVRDSFDNADGYMNQGVFLGRDHNPKYLIEDLDTRSELPLTAYKRYPVGGPTQPAIQALLDLQKHTSPSTLESIRIEMPGRWQAFRDAEMPALNLRYLASIIVIDGKLDFVAAQSRERFLNDMQVHALMKRVEVAHDPKQEAGPGEDRTESARVIVQDSESGGHEEYVPWVRGFPSHPMSRADVEAKALELMEPVLGKARAKDVVDATRNLEQLQSATDLVHMVSGG</sequence>
<dbReference type="InterPro" id="IPR045336">
    <property type="entry name" value="MmgE_PrpD_N"/>
</dbReference>
<dbReference type="Pfam" id="PF03972">
    <property type="entry name" value="MmgE_PrpD_N"/>
    <property type="match status" value="1"/>
</dbReference>
<dbReference type="SUPFAM" id="SSF103378">
    <property type="entry name" value="2-methylcitrate dehydratase PrpD"/>
    <property type="match status" value="1"/>
</dbReference>
<protein>
    <recommendedName>
        <fullName evidence="7">2-methylcitrate dehydratase</fullName>
    </recommendedName>
</protein>
<evidence type="ECO:0000313" key="5">
    <source>
        <dbReference type="EMBL" id="KCZ54768.1"/>
    </source>
</evidence>
<dbReference type="RefSeq" id="WP_051601318.1">
    <property type="nucleotide sequence ID" value="NZ_AWFF01000034.1"/>
</dbReference>
<dbReference type="PROSITE" id="PS51318">
    <property type="entry name" value="TAT"/>
    <property type="match status" value="1"/>
</dbReference>
<gene>
    <name evidence="5" type="ORF">HY29_13295</name>
</gene>
<dbReference type="PANTHER" id="PTHR16943">
    <property type="entry name" value="2-METHYLCITRATE DEHYDRATASE-RELATED"/>
    <property type="match status" value="1"/>
</dbReference>
<dbReference type="Proteomes" id="UP000027037">
    <property type="component" value="Unassembled WGS sequence"/>
</dbReference>
<feature type="domain" description="MmgE/PrpD N-terminal" evidence="3">
    <location>
        <begin position="71"/>
        <end position="308"/>
    </location>
</feature>
<dbReference type="Gene3D" id="3.30.1330.120">
    <property type="entry name" value="2-methylcitrate dehydratase PrpD"/>
    <property type="match status" value="1"/>
</dbReference>
<feature type="domain" description="MmgE/PrpD C-terminal" evidence="4">
    <location>
        <begin position="339"/>
        <end position="504"/>
    </location>
</feature>
<feature type="region of interest" description="Disordered" evidence="2">
    <location>
        <begin position="40"/>
        <end position="64"/>
    </location>
</feature>
<proteinExistence type="inferred from homology"/>
<feature type="compositionally biased region" description="Basic and acidic residues" evidence="2">
    <location>
        <begin position="49"/>
        <end position="58"/>
    </location>
</feature>
<dbReference type="InterPro" id="IPR006311">
    <property type="entry name" value="TAT_signal"/>
</dbReference>
<dbReference type="STRING" id="1280946.HY29_13295"/>
<comment type="similarity">
    <text evidence="1">Belongs to the PrpD family.</text>
</comment>
<dbReference type="EMBL" id="AWFF01000034">
    <property type="protein sequence ID" value="KCZ54768.1"/>
    <property type="molecule type" value="Genomic_DNA"/>
</dbReference>
<dbReference type="InterPro" id="IPR045337">
    <property type="entry name" value="MmgE_PrpD_C"/>
</dbReference>
<organism evidence="5 6">
    <name type="scientific">Hyphomonas beringensis</name>
    <dbReference type="NCBI Taxonomy" id="1280946"/>
    <lineage>
        <taxon>Bacteria</taxon>
        <taxon>Pseudomonadati</taxon>
        <taxon>Pseudomonadota</taxon>
        <taxon>Alphaproteobacteria</taxon>
        <taxon>Hyphomonadales</taxon>
        <taxon>Hyphomonadaceae</taxon>
        <taxon>Hyphomonas</taxon>
    </lineage>
</organism>
<dbReference type="OrthoDB" id="9795089at2"/>
<dbReference type="PROSITE" id="PS51257">
    <property type="entry name" value="PROKAR_LIPOPROTEIN"/>
    <property type="match status" value="1"/>
</dbReference>
<dbReference type="eggNOG" id="COG2079">
    <property type="taxonomic scope" value="Bacteria"/>
</dbReference>
<evidence type="ECO:0008006" key="7">
    <source>
        <dbReference type="Google" id="ProtNLM"/>
    </source>
</evidence>
<name>A0A062UAM6_9PROT</name>
<evidence type="ECO:0000313" key="6">
    <source>
        <dbReference type="Proteomes" id="UP000027037"/>
    </source>
</evidence>
<evidence type="ECO:0000259" key="4">
    <source>
        <dbReference type="Pfam" id="PF19305"/>
    </source>
</evidence>
<dbReference type="Gene3D" id="1.10.4100.10">
    <property type="entry name" value="2-methylcitrate dehydratase PrpD"/>
    <property type="match status" value="1"/>
</dbReference>
<dbReference type="InterPro" id="IPR005656">
    <property type="entry name" value="MmgE_PrpD"/>
</dbReference>
<dbReference type="InterPro" id="IPR042183">
    <property type="entry name" value="MmgE/PrpD_sf_1"/>
</dbReference>
<dbReference type="PATRIC" id="fig|1280946.3.peg.1668"/>
<evidence type="ECO:0000256" key="2">
    <source>
        <dbReference type="SAM" id="MobiDB-lite"/>
    </source>
</evidence>
<accession>A0A062UAM6</accession>